<dbReference type="Proteomes" id="UP000325187">
    <property type="component" value="Unassembled WGS sequence"/>
</dbReference>
<accession>A0A5A7MZX3</accession>
<evidence type="ECO:0000259" key="1">
    <source>
        <dbReference type="Pfam" id="PF02951"/>
    </source>
</evidence>
<dbReference type="EMBL" id="BKCM01000011">
    <property type="protein sequence ID" value="GER01621.1"/>
    <property type="molecule type" value="Genomic_DNA"/>
</dbReference>
<dbReference type="Gene3D" id="3.40.50.20">
    <property type="match status" value="1"/>
</dbReference>
<dbReference type="AlphaFoldDB" id="A0A5A7MZX3"/>
<organism evidence="2 3">
    <name type="scientific">Iodidimonas gelatinilytica</name>
    <dbReference type="NCBI Taxonomy" id="1236966"/>
    <lineage>
        <taxon>Bacteria</taxon>
        <taxon>Pseudomonadati</taxon>
        <taxon>Pseudomonadota</taxon>
        <taxon>Alphaproteobacteria</taxon>
        <taxon>Iodidimonadales</taxon>
        <taxon>Iodidimonadaceae</taxon>
        <taxon>Iodidimonas</taxon>
    </lineage>
</organism>
<evidence type="ECO:0000313" key="3">
    <source>
        <dbReference type="Proteomes" id="UP000325187"/>
    </source>
</evidence>
<comment type="caution">
    <text evidence="2">The sequence shown here is derived from an EMBL/GenBank/DDBJ whole genome shotgun (WGS) entry which is preliminary data.</text>
</comment>
<keyword evidence="3" id="KW-1185">Reference proteome</keyword>
<dbReference type="InterPro" id="IPR004215">
    <property type="entry name" value="GSHS_N"/>
</dbReference>
<gene>
    <name evidence="2" type="ORF">JCM17845_22440</name>
</gene>
<sequence>MFATFSGASSMGLNVAIQMDPIETVDINGDSSFALGLEAQRRGHALYHYLPDDLSWRQKRVTAKGRAIHLRREPGNHVSKGADETLDLAALDVILMRQDPPFDLAISPPPIFWSISTLKRWW</sequence>
<dbReference type="SUPFAM" id="SSF52440">
    <property type="entry name" value="PreATP-grasp domain"/>
    <property type="match status" value="1"/>
</dbReference>
<proteinExistence type="predicted"/>
<dbReference type="Pfam" id="PF02951">
    <property type="entry name" value="GSH-S_N"/>
    <property type="match status" value="1"/>
</dbReference>
<dbReference type="GO" id="GO:0004363">
    <property type="term" value="F:glutathione synthase activity"/>
    <property type="evidence" value="ECO:0007669"/>
    <property type="project" value="InterPro"/>
</dbReference>
<name>A0A5A7MZX3_9PROT</name>
<reference evidence="2 3" key="1">
    <citation type="submission" date="2019-09" db="EMBL/GenBank/DDBJ databases">
        <title>NBRP : Genome information of microbial organism related human and environment.</title>
        <authorList>
            <person name="Hattori M."/>
            <person name="Oshima K."/>
            <person name="Inaba H."/>
            <person name="Suda W."/>
            <person name="Sakamoto M."/>
            <person name="Iino T."/>
            <person name="Kitahara M."/>
            <person name="Oshida Y."/>
            <person name="Iida T."/>
            <person name="Kudo T."/>
            <person name="Itoh T."/>
            <person name="Ohkuma M."/>
        </authorList>
    </citation>
    <scope>NUCLEOTIDE SEQUENCE [LARGE SCALE GENOMIC DNA]</scope>
    <source>
        <strain evidence="2 3">Mie-1</strain>
    </source>
</reference>
<evidence type="ECO:0000313" key="2">
    <source>
        <dbReference type="EMBL" id="GER01621.1"/>
    </source>
</evidence>
<dbReference type="InterPro" id="IPR016185">
    <property type="entry name" value="PreATP-grasp_dom_sf"/>
</dbReference>
<feature type="domain" description="Prokaryotic glutathione synthetase N-terminal" evidence="1">
    <location>
        <begin position="13"/>
        <end position="105"/>
    </location>
</feature>
<protein>
    <recommendedName>
        <fullName evidence="1">Prokaryotic glutathione synthetase N-terminal domain-containing protein</fullName>
    </recommendedName>
</protein>